<dbReference type="InterPro" id="IPR050447">
    <property type="entry name" value="Erg6_SMT_methyltransf"/>
</dbReference>
<keyword evidence="3" id="KW-0489">Methyltransferase</keyword>
<reference evidence="3 4" key="1">
    <citation type="submission" date="2018-02" db="EMBL/GenBank/DDBJ databases">
        <title>Genome sequencing of Solimonas sp. HR-BB.</title>
        <authorList>
            <person name="Lee Y."/>
            <person name="Jeon C.O."/>
        </authorList>
    </citation>
    <scope>NUCLEOTIDE SEQUENCE [LARGE SCALE GENOMIC DNA]</scope>
    <source>
        <strain evidence="3 4">HR-BB</strain>
    </source>
</reference>
<dbReference type="InterPro" id="IPR029063">
    <property type="entry name" value="SAM-dependent_MTases_sf"/>
</dbReference>
<dbReference type="PANTHER" id="PTHR44068:SF11">
    <property type="entry name" value="GERANYL DIPHOSPHATE 2-C-METHYLTRANSFERASE"/>
    <property type="match status" value="1"/>
</dbReference>
<comment type="caution">
    <text evidence="3">The sequence shown here is derived from an EMBL/GenBank/DDBJ whole genome shotgun (WGS) entry which is preliminary data.</text>
</comment>
<evidence type="ECO:0000313" key="3">
    <source>
        <dbReference type="EMBL" id="PPE75752.1"/>
    </source>
</evidence>
<dbReference type="EMBL" id="PSNW01000001">
    <property type="protein sequence ID" value="PPE75752.1"/>
    <property type="molecule type" value="Genomic_DNA"/>
</dbReference>
<gene>
    <name evidence="3" type="ORF">C3942_02335</name>
</gene>
<dbReference type="Proteomes" id="UP000238220">
    <property type="component" value="Unassembled WGS sequence"/>
</dbReference>
<dbReference type="Pfam" id="PF08241">
    <property type="entry name" value="Methyltransf_11"/>
    <property type="match status" value="1"/>
</dbReference>
<accession>A0A2S5TLC6</accession>
<name>A0A2S5TLC6_9GAMM</name>
<dbReference type="Gene3D" id="3.40.50.150">
    <property type="entry name" value="Vaccinia Virus protein VP39"/>
    <property type="match status" value="1"/>
</dbReference>
<protein>
    <submittedName>
        <fullName evidence="3">SAM-dependent methyltransferase</fullName>
    </submittedName>
</protein>
<evidence type="ECO:0000259" key="2">
    <source>
        <dbReference type="Pfam" id="PF08241"/>
    </source>
</evidence>
<proteinExistence type="predicted"/>
<dbReference type="GO" id="GO:0032259">
    <property type="term" value="P:methylation"/>
    <property type="evidence" value="ECO:0007669"/>
    <property type="project" value="UniProtKB-KW"/>
</dbReference>
<dbReference type="CDD" id="cd02440">
    <property type="entry name" value="AdoMet_MTases"/>
    <property type="match status" value="1"/>
</dbReference>
<dbReference type="RefSeq" id="WP_104228718.1">
    <property type="nucleotide sequence ID" value="NZ_PSNW01000001.1"/>
</dbReference>
<keyword evidence="4" id="KW-1185">Reference proteome</keyword>
<dbReference type="AlphaFoldDB" id="A0A2S5TLC6"/>
<evidence type="ECO:0000313" key="4">
    <source>
        <dbReference type="Proteomes" id="UP000238220"/>
    </source>
</evidence>
<sequence length="273" mass="30055">MQTTHTQDVARHYTRRHEQRGDLFGQQPFANYGYWTRPDMAMEEAAEALTILVASACGLSARDRLLDVGCGYGAGAVSCMRRFQPQSIVGIDVTELRLEHGRHYVRERGFADQVDLRLGDATGMEFADASFDKLMSVECAFHFDTRADFLREAARVLRPGGTLALTDLIPRRGVDPAAYLLGLTAVGTGVCLDNPANAYDADAYAAHLRAAGFSAIRIESIVDWTRRPFVDAFERAGRRLQGARAAEVEKSVARLRGLIDAGEDYVLVVARKA</sequence>
<keyword evidence="1 3" id="KW-0808">Transferase</keyword>
<dbReference type="PANTHER" id="PTHR44068">
    <property type="entry name" value="ZGC:194242"/>
    <property type="match status" value="1"/>
</dbReference>
<dbReference type="SUPFAM" id="SSF53335">
    <property type="entry name" value="S-adenosyl-L-methionine-dependent methyltransferases"/>
    <property type="match status" value="1"/>
</dbReference>
<dbReference type="GO" id="GO:0008757">
    <property type="term" value="F:S-adenosylmethionine-dependent methyltransferase activity"/>
    <property type="evidence" value="ECO:0007669"/>
    <property type="project" value="InterPro"/>
</dbReference>
<evidence type="ECO:0000256" key="1">
    <source>
        <dbReference type="ARBA" id="ARBA00022679"/>
    </source>
</evidence>
<dbReference type="OrthoDB" id="529208at2"/>
<dbReference type="InterPro" id="IPR013216">
    <property type="entry name" value="Methyltransf_11"/>
</dbReference>
<feature type="domain" description="Methyltransferase type 11" evidence="2">
    <location>
        <begin position="66"/>
        <end position="164"/>
    </location>
</feature>
<organism evidence="3 4">
    <name type="scientific">Solimonas fluminis</name>
    <dbReference type="NCBI Taxonomy" id="2086571"/>
    <lineage>
        <taxon>Bacteria</taxon>
        <taxon>Pseudomonadati</taxon>
        <taxon>Pseudomonadota</taxon>
        <taxon>Gammaproteobacteria</taxon>
        <taxon>Nevskiales</taxon>
        <taxon>Nevskiaceae</taxon>
        <taxon>Solimonas</taxon>
    </lineage>
</organism>